<organism evidence="1 2">
    <name type="scientific">Phrynocephalus forsythii</name>
    <dbReference type="NCBI Taxonomy" id="171643"/>
    <lineage>
        <taxon>Eukaryota</taxon>
        <taxon>Metazoa</taxon>
        <taxon>Chordata</taxon>
        <taxon>Craniata</taxon>
        <taxon>Vertebrata</taxon>
        <taxon>Euteleostomi</taxon>
        <taxon>Lepidosauria</taxon>
        <taxon>Squamata</taxon>
        <taxon>Bifurcata</taxon>
        <taxon>Unidentata</taxon>
        <taxon>Episquamata</taxon>
        <taxon>Toxicofera</taxon>
        <taxon>Iguania</taxon>
        <taxon>Acrodonta</taxon>
        <taxon>Agamidae</taxon>
        <taxon>Agaminae</taxon>
        <taxon>Phrynocephalus</taxon>
    </lineage>
</organism>
<comment type="caution">
    <text evidence="1">The sequence shown here is derived from an EMBL/GenBank/DDBJ whole genome shotgun (WGS) entry which is preliminary data.</text>
</comment>
<accession>A0A9Q0XJ68</accession>
<proteinExistence type="predicted"/>
<evidence type="ECO:0000313" key="1">
    <source>
        <dbReference type="EMBL" id="KAJ7316969.1"/>
    </source>
</evidence>
<gene>
    <name evidence="1" type="ORF">JRQ81_003131</name>
</gene>
<protein>
    <submittedName>
        <fullName evidence="1">Uncharacterized protein</fullName>
    </submittedName>
</protein>
<dbReference type="AlphaFoldDB" id="A0A9Q0XJ68"/>
<feature type="non-terminal residue" evidence="1">
    <location>
        <position position="1"/>
    </location>
</feature>
<evidence type="ECO:0000313" key="2">
    <source>
        <dbReference type="Proteomes" id="UP001142489"/>
    </source>
</evidence>
<name>A0A9Q0XJ68_9SAUR</name>
<dbReference type="EMBL" id="JAPFRF010000011">
    <property type="protein sequence ID" value="KAJ7316969.1"/>
    <property type="molecule type" value="Genomic_DNA"/>
</dbReference>
<reference evidence="1" key="1">
    <citation type="journal article" date="2023" name="DNA Res.">
        <title>Chromosome-level genome assembly of Phrynocephalus forsythii using third-generation DNA sequencing and Hi-C analysis.</title>
        <authorList>
            <person name="Qi Y."/>
            <person name="Zhao W."/>
            <person name="Zhao Y."/>
            <person name="Niu C."/>
            <person name="Cao S."/>
            <person name="Zhang Y."/>
        </authorList>
    </citation>
    <scope>NUCLEOTIDE SEQUENCE</scope>
    <source>
        <tissue evidence="1">Muscle</tissue>
    </source>
</reference>
<sequence>SIRNIGSQPIFLSQTHGLSCIIERKQAYLCRAAGGQPLPEIKAAQVMEVMVFSLQGLHKIPLIIHFPLKWLLHHLMSQWITHLPKNRRPQKIQKTYPRLNPLICYPRKNMRNSLHI</sequence>
<dbReference type="Proteomes" id="UP001142489">
    <property type="component" value="Unassembled WGS sequence"/>
</dbReference>
<keyword evidence="2" id="KW-1185">Reference proteome</keyword>